<organism evidence="1 2">
    <name type="scientific">Levilactobacillus paucivorans</name>
    <dbReference type="NCBI Taxonomy" id="616990"/>
    <lineage>
        <taxon>Bacteria</taxon>
        <taxon>Bacillati</taxon>
        <taxon>Bacillota</taxon>
        <taxon>Bacilli</taxon>
        <taxon>Lactobacillales</taxon>
        <taxon>Lactobacillaceae</taxon>
        <taxon>Levilactobacillus</taxon>
    </lineage>
</organism>
<proteinExistence type="predicted"/>
<comment type="caution">
    <text evidence="1">The sequence shown here is derived from an EMBL/GenBank/DDBJ whole genome shotgun (WGS) entry which is preliminary data.</text>
</comment>
<name>A0A0R2LPB3_9LACO</name>
<reference evidence="1 2" key="1">
    <citation type="journal article" date="2015" name="Genome Announc.">
        <title>Expanding the biotechnology potential of lactobacilli through comparative genomics of 213 strains and associated genera.</title>
        <authorList>
            <person name="Sun Z."/>
            <person name="Harris H.M."/>
            <person name="McCann A."/>
            <person name="Guo C."/>
            <person name="Argimon S."/>
            <person name="Zhang W."/>
            <person name="Yang X."/>
            <person name="Jeffery I.B."/>
            <person name="Cooney J.C."/>
            <person name="Kagawa T.F."/>
            <person name="Liu W."/>
            <person name="Song Y."/>
            <person name="Salvetti E."/>
            <person name="Wrobel A."/>
            <person name="Rasinkangas P."/>
            <person name="Parkhill J."/>
            <person name="Rea M.C."/>
            <person name="O'Sullivan O."/>
            <person name="Ritari J."/>
            <person name="Douillard F.P."/>
            <person name="Paul Ross R."/>
            <person name="Yang R."/>
            <person name="Briner A.E."/>
            <person name="Felis G.E."/>
            <person name="de Vos W.M."/>
            <person name="Barrangou R."/>
            <person name="Klaenhammer T.R."/>
            <person name="Caufield P.W."/>
            <person name="Cui Y."/>
            <person name="Zhang H."/>
            <person name="O'Toole P.W."/>
        </authorList>
    </citation>
    <scope>NUCLEOTIDE SEQUENCE [LARGE SCALE GENOMIC DNA]</scope>
    <source>
        <strain evidence="1 2">DSM 22467</strain>
    </source>
</reference>
<keyword evidence="2" id="KW-1185">Reference proteome</keyword>
<dbReference type="AlphaFoldDB" id="A0A0R2LPB3"/>
<evidence type="ECO:0000313" key="2">
    <source>
        <dbReference type="Proteomes" id="UP000051906"/>
    </source>
</evidence>
<dbReference type="EMBL" id="JQCA01000072">
    <property type="protein sequence ID" value="KRO03556.1"/>
    <property type="molecule type" value="Genomic_DNA"/>
</dbReference>
<dbReference type="Proteomes" id="UP000051906">
    <property type="component" value="Unassembled WGS sequence"/>
</dbReference>
<gene>
    <name evidence="1" type="ORF">IV54_GL000005</name>
</gene>
<evidence type="ECO:0000313" key="1">
    <source>
        <dbReference type="EMBL" id="KRO03556.1"/>
    </source>
</evidence>
<protein>
    <submittedName>
        <fullName evidence="1">Uncharacterized protein</fullName>
    </submittedName>
</protein>
<accession>A0A0R2LPB3</accession>
<sequence>MKGVVTKKVKSGKTYLYRVTFKMGRVFQALFEDADSDGYNITVTNGKQEFFVYLNDLGWKYVGSILGTTGADAVSPEDAQAATDYIQGLY</sequence>
<dbReference type="PATRIC" id="fig|616990.3.peg.8"/>